<dbReference type="SUPFAM" id="SSF55729">
    <property type="entry name" value="Acyl-CoA N-acyltransferases (Nat)"/>
    <property type="match status" value="1"/>
</dbReference>
<keyword evidence="2" id="KW-0012">Acyltransferase</keyword>
<sequence>MILRRYQPADLIAMQRIAIEGFAEVSIDRKMQQRFGILGETDWTVRKAFSIEQDVRRDPDGAFVAVLGNDLCGFITTWHDQQTGVGYIPNLAVASHQQGKGLGRSLIQKALDHFDSLGLTVARIETLTNNAAGNHLYRGMGFEEIAQQIHFGLKIQNDGPPDCEP</sequence>
<dbReference type="CDD" id="cd04301">
    <property type="entry name" value="NAT_SF"/>
    <property type="match status" value="1"/>
</dbReference>
<keyword evidence="1 4" id="KW-0808">Transferase</keyword>
<proteinExistence type="predicted"/>
<evidence type="ECO:0000256" key="2">
    <source>
        <dbReference type="ARBA" id="ARBA00023315"/>
    </source>
</evidence>
<dbReference type="GO" id="GO:0016747">
    <property type="term" value="F:acyltransferase activity, transferring groups other than amino-acyl groups"/>
    <property type="evidence" value="ECO:0007669"/>
    <property type="project" value="InterPro"/>
</dbReference>
<dbReference type="AlphaFoldDB" id="A0A517N4V6"/>
<name>A0A517N4V6_9BACT</name>
<feature type="domain" description="N-acetyltransferase" evidence="3">
    <location>
        <begin position="1"/>
        <end position="158"/>
    </location>
</feature>
<organism evidence="4 5">
    <name type="scientific">Rubripirellula lacrimiformis</name>
    <dbReference type="NCBI Taxonomy" id="1930273"/>
    <lineage>
        <taxon>Bacteria</taxon>
        <taxon>Pseudomonadati</taxon>
        <taxon>Planctomycetota</taxon>
        <taxon>Planctomycetia</taxon>
        <taxon>Pirellulales</taxon>
        <taxon>Pirellulaceae</taxon>
        <taxon>Rubripirellula</taxon>
    </lineage>
</organism>
<dbReference type="PROSITE" id="PS51186">
    <property type="entry name" value="GNAT"/>
    <property type="match status" value="1"/>
</dbReference>
<dbReference type="Proteomes" id="UP000318538">
    <property type="component" value="Chromosome"/>
</dbReference>
<dbReference type="RefSeq" id="WP_145167926.1">
    <property type="nucleotide sequence ID" value="NZ_CP036525.1"/>
</dbReference>
<dbReference type="InterPro" id="IPR000182">
    <property type="entry name" value="GNAT_dom"/>
</dbReference>
<protein>
    <submittedName>
        <fullName evidence="4">Putative acetyltransferase</fullName>
    </submittedName>
</protein>
<dbReference type="Pfam" id="PF00583">
    <property type="entry name" value="Acetyltransf_1"/>
    <property type="match status" value="1"/>
</dbReference>
<dbReference type="PANTHER" id="PTHR43877">
    <property type="entry name" value="AMINOALKYLPHOSPHONATE N-ACETYLTRANSFERASE-RELATED-RELATED"/>
    <property type="match status" value="1"/>
</dbReference>
<keyword evidence="5" id="KW-1185">Reference proteome</keyword>
<dbReference type="EMBL" id="CP036525">
    <property type="protein sequence ID" value="QDT02167.1"/>
    <property type="molecule type" value="Genomic_DNA"/>
</dbReference>
<dbReference type="KEGG" id="rlc:K227x_05380"/>
<evidence type="ECO:0000313" key="5">
    <source>
        <dbReference type="Proteomes" id="UP000318538"/>
    </source>
</evidence>
<gene>
    <name evidence="4" type="ORF">K227x_05380</name>
</gene>
<evidence type="ECO:0000259" key="3">
    <source>
        <dbReference type="PROSITE" id="PS51186"/>
    </source>
</evidence>
<dbReference type="InterPro" id="IPR050832">
    <property type="entry name" value="Bact_Acetyltransf"/>
</dbReference>
<accession>A0A517N4V6</accession>
<evidence type="ECO:0000313" key="4">
    <source>
        <dbReference type="EMBL" id="QDT02167.1"/>
    </source>
</evidence>
<dbReference type="OrthoDB" id="185406at2"/>
<dbReference type="InterPro" id="IPR016181">
    <property type="entry name" value="Acyl_CoA_acyltransferase"/>
</dbReference>
<evidence type="ECO:0000256" key="1">
    <source>
        <dbReference type="ARBA" id="ARBA00022679"/>
    </source>
</evidence>
<reference evidence="4 5" key="1">
    <citation type="submission" date="2019-02" db="EMBL/GenBank/DDBJ databases">
        <title>Deep-cultivation of Planctomycetes and their phenomic and genomic characterization uncovers novel biology.</title>
        <authorList>
            <person name="Wiegand S."/>
            <person name="Jogler M."/>
            <person name="Boedeker C."/>
            <person name="Pinto D."/>
            <person name="Vollmers J."/>
            <person name="Rivas-Marin E."/>
            <person name="Kohn T."/>
            <person name="Peeters S.H."/>
            <person name="Heuer A."/>
            <person name="Rast P."/>
            <person name="Oberbeckmann S."/>
            <person name="Bunk B."/>
            <person name="Jeske O."/>
            <person name="Meyerdierks A."/>
            <person name="Storesund J.E."/>
            <person name="Kallscheuer N."/>
            <person name="Luecker S."/>
            <person name="Lage O.M."/>
            <person name="Pohl T."/>
            <person name="Merkel B.J."/>
            <person name="Hornburger P."/>
            <person name="Mueller R.-W."/>
            <person name="Bruemmer F."/>
            <person name="Labrenz M."/>
            <person name="Spormann A.M."/>
            <person name="Op den Camp H."/>
            <person name="Overmann J."/>
            <person name="Amann R."/>
            <person name="Jetten M.S.M."/>
            <person name="Mascher T."/>
            <person name="Medema M.H."/>
            <person name="Devos D.P."/>
            <person name="Kaster A.-K."/>
            <person name="Ovreas L."/>
            <person name="Rohde M."/>
            <person name="Galperin M.Y."/>
            <person name="Jogler C."/>
        </authorList>
    </citation>
    <scope>NUCLEOTIDE SEQUENCE [LARGE SCALE GENOMIC DNA]</scope>
    <source>
        <strain evidence="4 5">K22_7</strain>
    </source>
</reference>
<dbReference type="Gene3D" id="3.40.630.30">
    <property type="match status" value="1"/>
</dbReference>